<proteinExistence type="predicted"/>
<accession>A0ABN2L577</accession>
<feature type="transmembrane region" description="Helical" evidence="1">
    <location>
        <begin position="12"/>
        <end position="35"/>
    </location>
</feature>
<keyword evidence="1" id="KW-0472">Membrane</keyword>
<name>A0ABN2L577_9ACTN</name>
<feature type="transmembrane region" description="Helical" evidence="1">
    <location>
        <begin position="55"/>
        <end position="73"/>
    </location>
</feature>
<dbReference type="RefSeq" id="WP_344087142.1">
    <property type="nucleotide sequence ID" value="NZ_BAAALS010000034.1"/>
</dbReference>
<evidence type="ECO:0000313" key="3">
    <source>
        <dbReference type="Proteomes" id="UP001500655"/>
    </source>
</evidence>
<protein>
    <submittedName>
        <fullName evidence="2">Uncharacterized protein</fullName>
    </submittedName>
</protein>
<dbReference type="EMBL" id="BAAALS010000034">
    <property type="protein sequence ID" value="GAA1773044.1"/>
    <property type="molecule type" value="Genomic_DNA"/>
</dbReference>
<reference evidence="2 3" key="1">
    <citation type="journal article" date="2019" name="Int. J. Syst. Evol. Microbiol.">
        <title>The Global Catalogue of Microorganisms (GCM) 10K type strain sequencing project: providing services to taxonomists for standard genome sequencing and annotation.</title>
        <authorList>
            <consortium name="The Broad Institute Genomics Platform"/>
            <consortium name="The Broad Institute Genome Sequencing Center for Infectious Disease"/>
            <person name="Wu L."/>
            <person name="Ma J."/>
        </authorList>
    </citation>
    <scope>NUCLEOTIDE SEQUENCE [LARGE SCALE GENOMIC DNA]</scope>
    <source>
        <strain evidence="2 3">JCM 13249</strain>
    </source>
</reference>
<evidence type="ECO:0000256" key="1">
    <source>
        <dbReference type="SAM" id="Phobius"/>
    </source>
</evidence>
<gene>
    <name evidence="2" type="ORF">GCM10009681_50730</name>
</gene>
<comment type="caution">
    <text evidence="2">The sequence shown here is derived from an EMBL/GenBank/DDBJ whole genome shotgun (WGS) entry which is preliminary data.</text>
</comment>
<sequence>MARREDGSKLVFRGVLISVVTVAILVLVAAFHTAVFDAVSGAWNFVVDRIPDDGAQRTAILVYLIVAVLIGIVFSKAGHFTAYGVAMGLIPLLWVLFWEGFPPLGLDPAWTANLGVGHIGPGIVATWAFVAVILMTLVFVPLELWEKARRRRRRLGGRNDD</sequence>
<feature type="transmembrane region" description="Helical" evidence="1">
    <location>
        <begin position="80"/>
        <end position="98"/>
    </location>
</feature>
<keyword evidence="1" id="KW-1133">Transmembrane helix</keyword>
<feature type="transmembrane region" description="Helical" evidence="1">
    <location>
        <begin position="118"/>
        <end position="145"/>
    </location>
</feature>
<organism evidence="2 3">
    <name type="scientific">Luedemannella helvata</name>
    <dbReference type="NCBI Taxonomy" id="349315"/>
    <lineage>
        <taxon>Bacteria</taxon>
        <taxon>Bacillati</taxon>
        <taxon>Actinomycetota</taxon>
        <taxon>Actinomycetes</taxon>
        <taxon>Micromonosporales</taxon>
        <taxon>Micromonosporaceae</taxon>
        <taxon>Luedemannella</taxon>
    </lineage>
</organism>
<keyword evidence="1" id="KW-0812">Transmembrane</keyword>
<dbReference type="Proteomes" id="UP001500655">
    <property type="component" value="Unassembled WGS sequence"/>
</dbReference>
<keyword evidence="3" id="KW-1185">Reference proteome</keyword>
<evidence type="ECO:0000313" key="2">
    <source>
        <dbReference type="EMBL" id="GAA1773044.1"/>
    </source>
</evidence>